<sequence>MPSPRNIRSYHSKSQPSPNPPADRFTPEQSAILSAALKYVPEHGFSTKSVIIGARELGYLDVSLQLFSRGAELELVLYWLASRRGLLKEMVESGEIFGKKDVAAESFPPAEVDRRVKALIVERLKMNKEIIHHWQDALAVMSLPSGVSPALCELYDLSSDILYLANDRSVDTSWYTRRLAVATIYASADIHMTEDTSPDFRSTFEFVDRRIHDVNTVMDTTSDVKQYLGYIAGSIVNVGRSWGMKV</sequence>
<accession>A0ACB8UW85</accession>
<comment type="caution">
    <text evidence="1">The sequence shown here is derived from an EMBL/GenBank/DDBJ whole genome shotgun (WGS) entry which is preliminary data.</text>
</comment>
<organism evidence="1">
    <name type="scientific">Ophidiomyces ophidiicola</name>
    <dbReference type="NCBI Taxonomy" id="1387563"/>
    <lineage>
        <taxon>Eukaryota</taxon>
        <taxon>Fungi</taxon>
        <taxon>Dikarya</taxon>
        <taxon>Ascomycota</taxon>
        <taxon>Pezizomycotina</taxon>
        <taxon>Eurotiomycetes</taxon>
        <taxon>Eurotiomycetidae</taxon>
        <taxon>Onygenales</taxon>
        <taxon>Onygenaceae</taxon>
        <taxon>Ophidiomyces</taxon>
    </lineage>
</organism>
<protein>
    <submittedName>
        <fullName evidence="1">Ubiquinone biosynthesis protein coq9, mitochondrial</fullName>
    </submittedName>
</protein>
<proteinExistence type="predicted"/>
<reference evidence="1" key="1">
    <citation type="journal article" date="2022" name="bioRxiv">
        <title>Population genetic analysis of Ophidiomyces ophidiicola, the causative agent of snake fungal disease, indicates recent introductions to the USA.</title>
        <authorList>
            <person name="Ladner J.T."/>
            <person name="Palmer J.M."/>
            <person name="Ettinger C.L."/>
            <person name="Stajich J.E."/>
            <person name="Farrell T.M."/>
            <person name="Glorioso B.M."/>
            <person name="Lawson B."/>
            <person name="Price S.J."/>
            <person name="Stengle A.G."/>
            <person name="Grear D.A."/>
            <person name="Lorch J.M."/>
        </authorList>
    </citation>
    <scope>NUCLEOTIDE SEQUENCE</scope>
    <source>
        <strain evidence="1">NWHC 24266-5</strain>
    </source>
</reference>
<dbReference type="EMBL" id="JALBCA010000049">
    <property type="protein sequence ID" value="KAI2386328.1"/>
    <property type="molecule type" value="Genomic_DNA"/>
</dbReference>
<gene>
    <name evidence="1" type="primary">COQ9</name>
    <name evidence="1" type="ORF">LOY88_003650</name>
</gene>
<evidence type="ECO:0000313" key="1">
    <source>
        <dbReference type="EMBL" id="KAI2386328.1"/>
    </source>
</evidence>
<name>A0ACB8UW85_9EURO</name>
<keyword evidence="1" id="KW-0830">Ubiquinone</keyword>